<dbReference type="KEGG" id="chk:D4L85_10390"/>
<protein>
    <submittedName>
        <fullName evidence="1">Uncharacterized protein</fullName>
    </submittedName>
</protein>
<reference evidence="2" key="1">
    <citation type="submission" date="2018-09" db="EMBL/GenBank/DDBJ databases">
        <title>Chryseolinea sp. KIS68-18 isolated from soil.</title>
        <authorList>
            <person name="Weon H.-Y."/>
            <person name="Kwon S.-W."/>
            <person name="Lee S.A."/>
        </authorList>
    </citation>
    <scope>NUCLEOTIDE SEQUENCE [LARGE SCALE GENOMIC DNA]</scope>
    <source>
        <strain evidence="2">KIS68-18</strain>
    </source>
</reference>
<dbReference type="OrthoDB" id="674804at2"/>
<evidence type="ECO:0000313" key="1">
    <source>
        <dbReference type="EMBL" id="AYB30962.1"/>
    </source>
</evidence>
<organism evidence="1 2">
    <name type="scientific">Chryseolinea soli</name>
    <dbReference type="NCBI Taxonomy" id="2321403"/>
    <lineage>
        <taxon>Bacteria</taxon>
        <taxon>Pseudomonadati</taxon>
        <taxon>Bacteroidota</taxon>
        <taxon>Cytophagia</taxon>
        <taxon>Cytophagales</taxon>
        <taxon>Fulvivirgaceae</taxon>
        <taxon>Chryseolinea</taxon>
    </lineage>
</organism>
<dbReference type="AlphaFoldDB" id="A0A385SJ89"/>
<proteinExistence type="predicted"/>
<keyword evidence="2" id="KW-1185">Reference proteome</keyword>
<dbReference type="EMBL" id="CP032382">
    <property type="protein sequence ID" value="AYB30962.1"/>
    <property type="molecule type" value="Genomic_DNA"/>
</dbReference>
<accession>A0A385SJ89</accession>
<evidence type="ECO:0000313" key="2">
    <source>
        <dbReference type="Proteomes" id="UP000266183"/>
    </source>
</evidence>
<gene>
    <name evidence="1" type="ORF">D4L85_10390</name>
</gene>
<sequence>MPLPNDTRYKFSFRPAYGSDKMLIEFITGAEREEFLSDFLDAIKNFHPKLESTVDLWMNDEIQFVVNSDLGNFVFSKDSWGFAFVWSDENQPCVKGISNLLGFDNRFEKVEAVR</sequence>
<name>A0A385SJ89_9BACT</name>
<dbReference type="Proteomes" id="UP000266183">
    <property type="component" value="Chromosome"/>
</dbReference>